<name>A0A2Z5A364_9PSED</name>
<evidence type="ECO:0000313" key="3">
    <source>
        <dbReference type="Proteomes" id="UP000250579"/>
    </source>
</evidence>
<protein>
    <recommendedName>
        <fullName evidence="4">EexN family lipoprotein</fullName>
    </recommendedName>
</protein>
<dbReference type="RefSeq" id="WP_208693619.1">
    <property type="nucleotide sequence ID" value="NZ_CP022198.1"/>
</dbReference>
<dbReference type="InterPro" id="IPR047937">
    <property type="entry name" value="Eex_IncN-like"/>
</dbReference>
<gene>
    <name evidence="2" type="ORF">CE139_03760</name>
</gene>
<accession>A0A2Z5A364</accession>
<dbReference type="EMBL" id="CP022198">
    <property type="protein sequence ID" value="AXA64957.1"/>
    <property type="molecule type" value="Genomic_DNA"/>
</dbReference>
<organism evidence="2 3">
    <name type="scientific">Pseudomonas oryzihabitans</name>
    <dbReference type="NCBI Taxonomy" id="47885"/>
    <lineage>
        <taxon>Bacteria</taxon>
        <taxon>Pseudomonadati</taxon>
        <taxon>Pseudomonadota</taxon>
        <taxon>Gammaproteobacteria</taxon>
        <taxon>Pseudomonadales</taxon>
        <taxon>Pseudomonadaceae</taxon>
        <taxon>Pseudomonas</taxon>
    </lineage>
</organism>
<feature type="compositionally biased region" description="Basic and acidic residues" evidence="1">
    <location>
        <begin position="62"/>
        <end position="84"/>
    </location>
</feature>
<feature type="region of interest" description="Disordered" evidence="1">
    <location>
        <begin position="52"/>
        <end position="84"/>
    </location>
</feature>
<proteinExistence type="predicted"/>
<evidence type="ECO:0000256" key="1">
    <source>
        <dbReference type="SAM" id="MobiDB-lite"/>
    </source>
</evidence>
<reference evidence="2 3" key="1">
    <citation type="submission" date="2017-06" db="EMBL/GenBank/DDBJ databases">
        <title>Evolution towards high GC content and high-temperature stress adaptation in endophytic Pseudomonas oryzihabitans impacted its plant-growth promoting traits.</title>
        <authorList>
            <person name="Nascimento F.X."/>
        </authorList>
    </citation>
    <scope>NUCLEOTIDE SEQUENCE [LARGE SCALE GENOMIC DNA]</scope>
    <source>
        <strain evidence="2 3">MS8</strain>
    </source>
</reference>
<dbReference type="PROSITE" id="PS51257">
    <property type="entry name" value="PROKAR_LIPOPROTEIN"/>
    <property type="match status" value="1"/>
</dbReference>
<dbReference type="NCBIfam" id="NF033894">
    <property type="entry name" value="Eex_IncN"/>
    <property type="match status" value="1"/>
</dbReference>
<dbReference type="AlphaFoldDB" id="A0A2Z5A364"/>
<evidence type="ECO:0000313" key="2">
    <source>
        <dbReference type="EMBL" id="AXA64957.1"/>
    </source>
</evidence>
<sequence>MTVSRFSIVLLFLLAGCGAEEPVHSVDWYKAHSSERDIRVLECERHAATSAHTPNCVNAKQARNEQQLDQRGYRKREMLDLEEK</sequence>
<evidence type="ECO:0008006" key="4">
    <source>
        <dbReference type="Google" id="ProtNLM"/>
    </source>
</evidence>
<dbReference type="Proteomes" id="UP000250579">
    <property type="component" value="Chromosome"/>
</dbReference>